<dbReference type="EMBL" id="LN890655">
    <property type="protein sequence ID" value="CUS02091.2"/>
    <property type="molecule type" value="Genomic_DNA"/>
</dbReference>
<dbReference type="InterPro" id="IPR008243">
    <property type="entry name" value="Chorismate_mutase_AroH"/>
</dbReference>
<sequence>MANQTTQNGTGPARAIMCRGVRGAITVSSDSEDEILEATRELLQAIVAANGINIDDVASVYFTTTTDLTSTYPAYAARQLGWYDAALLCGHEMAVPGSLKKCVRVLIHWNTSKLPKEIVHVYLREARTLRPDRKTIPPIRPRQMNQVEAAVRFLAMTL</sequence>
<dbReference type="GO" id="GO:0046417">
    <property type="term" value="P:chorismate metabolic process"/>
    <property type="evidence" value="ECO:0007669"/>
    <property type="project" value="TreeGrafter"/>
</dbReference>
<dbReference type="Pfam" id="PF07736">
    <property type="entry name" value="CM_1"/>
    <property type="match status" value="1"/>
</dbReference>
<dbReference type="PANTHER" id="PTHR21164">
    <property type="entry name" value="CHORISMATE MUTASE"/>
    <property type="match status" value="1"/>
</dbReference>
<comment type="catalytic activity">
    <reaction evidence="2">
        <text>chorismate = prephenate</text>
        <dbReference type="Rhea" id="RHEA:13897"/>
        <dbReference type="ChEBI" id="CHEBI:29748"/>
        <dbReference type="ChEBI" id="CHEBI:29934"/>
        <dbReference type="EC" id="5.4.99.5"/>
    </reaction>
</comment>
<dbReference type="AlphaFoldDB" id="A0A160SXN0"/>
<evidence type="ECO:0000313" key="4">
    <source>
        <dbReference type="Proteomes" id="UP000215027"/>
    </source>
</evidence>
<dbReference type="CDD" id="cd02185">
    <property type="entry name" value="AroH"/>
    <property type="match status" value="1"/>
</dbReference>
<dbReference type="PANTHER" id="PTHR21164:SF0">
    <property type="entry name" value="CHORISMATE MUTASE AROH"/>
    <property type="match status" value="1"/>
</dbReference>
<dbReference type="SUPFAM" id="SSF55298">
    <property type="entry name" value="YjgF-like"/>
    <property type="match status" value="1"/>
</dbReference>
<keyword evidence="4" id="KW-1185">Reference proteome</keyword>
<protein>
    <recommendedName>
        <fullName evidence="1 2">chorismate mutase</fullName>
        <ecNumber evidence="1 2">5.4.99.5</ecNumber>
    </recommendedName>
</protein>
<evidence type="ECO:0000313" key="3">
    <source>
        <dbReference type="EMBL" id="CUS02091.2"/>
    </source>
</evidence>
<dbReference type="GO" id="GO:0004106">
    <property type="term" value="F:chorismate mutase activity"/>
    <property type="evidence" value="ECO:0007669"/>
    <property type="project" value="UniProtKB-UniRule"/>
</dbReference>
<keyword evidence="2" id="KW-0413">Isomerase</keyword>
<accession>A0A160SXN0</accession>
<proteinExistence type="predicted"/>
<dbReference type="NCBIfam" id="TIGR01796">
    <property type="entry name" value="CM_mono_aroH"/>
    <property type="match status" value="1"/>
</dbReference>
<keyword evidence="2" id="KW-0028">Amino-acid biosynthesis</keyword>
<dbReference type="EC" id="5.4.99.5" evidence="1 2"/>
<organism evidence="3 4">
    <name type="scientific">Candidatus Promineifilum breve</name>
    <dbReference type="NCBI Taxonomy" id="1806508"/>
    <lineage>
        <taxon>Bacteria</taxon>
        <taxon>Bacillati</taxon>
        <taxon>Chloroflexota</taxon>
        <taxon>Ardenticatenia</taxon>
        <taxon>Candidatus Promineifilales</taxon>
        <taxon>Candidatus Promineifilaceae</taxon>
        <taxon>Candidatus Promineifilum</taxon>
    </lineage>
</organism>
<dbReference type="KEGG" id="pbf:CFX0092_A0210"/>
<dbReference type="Proteomes" id="UP000215027">
    <property type="component" value="Chromosome I"/>
</dbReference>
<dbReference type="GO" id="GO:0008652">
    <property type="term" value="P:amino acid biosynthetic process"/>
    <property type="evidence" value="ECO:0007669"/>
    <property type="project" value="UniProtKB-UniRule"/>
</dbReference>
<dbReference type="RefSeq" id="WP_197699832.1">
    <property type="nucleotide sequence ID" value="NZ_LN890655.1"/>
</dbReference>
<dbReference type="Gene3D" id="3.30.1330.40">
    <property type="entry name" value="RutC-like"/>
    <property type="match status" value="1"/>
</dbReference>
<dbReference type="InterPro" id="IPR035959">
    <property type="entry name" value="RutC-like_sf"/>
</dbReference>
<dbReference type="GO" id="GO:0009073">
    <property type="term" value="P:aromatic amino acid family biosynthetic process"/>
    <property type="evidence" value="ECO:0007669"/>
    <property type="project" value="UniProtKB-UniRule"/>
</dbReference>
<reference evidence="3" key="1">
    <citation type="submission" date="2016-01" db="EMBL/GenBank/DDBJ databases">
        <authorList>
            <person name="Mcilroy J.S."/>
            <person name="Karst M S."/>
            <person name="Albertsen M."/>
        </authorList>
    </citation>
    <scope>NUCLEOTIDE SEQUENCE</scope>
    <source>
        <strain evidence="3">Cfx-K</strain>
    </source>
</reference>
<keyword evidence="2" id="KW-0057">Aromatic amino acid biosynthesis</keyword>
<gene>
    <name evidence="3" type="ORF">CFX0092_A0210</name>
</gene>
<dbReference type="PROSITE" id="PS51167">
    <property type="entry name" value="CHORISMATE_MUT_1"/>
    <property type="match status" value="1"/>
</dbReference>
<evidence type="ECO:0000256" key="2">
    <source>
        <dbReference type="PROSITE-ProRule" id="PRU00514"/>
    </source>
</evidence>
<evidence type="ECO:0000256" key="1">
    <source>
        <dbReference type="NCBIfam" id="TIGR01796"/>
    </source>
</evidence>
<name>A0A160SXN0_9CHLR</name>